<dbReference type="PROSITE" id="PS51078">
    <property type="entry name" value="ICLR_ED"/>
    <property type="match status" value="1"/>
</dbReference>
<name>A0A926RZI1_9BACI</name>
<evidence type="ECO:0000256" key="1">
    <source>
        <dbReference type="ARBA" id="ARBA00023015"/>
    </source>
</evidence>
<dbReference type="EMBL" id="JACXAI010000045">
    <property type="protein sequence ID" value="MBD1383146.1"/>
    <property type="molecule type" value="Genomic_DNA"/>
</dbReference>
<feature type="domain" description="HTH iclR-type" evidence="4">
    <location>
        <begin position="11"/>
        <end position="72"/>
    </location>
</feature>
<dbReference type="Gene3D" id="3.30.450.40">
    <property type="match status" value="1"/>
</dbReference>
<dbReference type="InterPro" id="IPR005471">
    <property type="entry name" value="Tscrpt_reg_IclR_N"/>
</dbReference>
<dbReference type="PANTHER" id="PTHR30136:SF24">
    <property type="entry name" value="HTH-TYPE TRANSCRIPTIONAL REPRESSOR ALLR"/>
    <property type="match status" value="1"/>
</dbReference>
<dbReference type="CDD" id="cd00090">
    <property type="entry name" value="HTH_ARSR"/>
    <property type="match status" value="1"/>
</dbReference>
<reference evidence="6" key="1">
    <citation type="submission" date="2020-09" db="EMBL/GenBank/DDBJ databases">
        <title>A novel bacterium of genus Bacillus, isolated from South China Sea.</title>
        <authorList>
            <person name="Huang H."/>
            <person name="Mo K."/>
            <person name="Hu Y."/>
        </authorList>
    </citation>
    <scope>NUCLEOTIDE SEQUENCE</scope>
    <source>
        <strain evidence="6">IB182487</strain>
    </source>
</reference>
<dbReference type="InterPro" id="IPR036388">
    <property type="entry name" value="WH-like_DNA-bd_sf"/>
</dbReference>
<dbReference type="Pfam" id="PF09339">
    <property type="entry name" value="HTH_IclR"/>
    <property type="match status" value="1"/>
</dbReference>
<comment type="caution">
    <text evidence="6">The sequence shown here is derived from an EMBL/GenBank/DDBJ whole genome shotgun (WGS) entry which is preliminary data.</text>
</comment>
<dbReference type="InterPro" id="IPR011991">
    <property type="entry name" value="ArsR-like_HTH"/>
</dbReference>
<keyword evidence="7" id="KW-1185">Reference proteome</keyword>
<dbReference type="Proteomes" id="UP000626844">
    <property type="component" value="Unassembled WGS sequence"/>
</dbReference>
<evidence type="ECO:0000256" key="2">
    <source>
        <dbReference type="ARBA" id="ARBA00023125"/>
    </source>
</evidence>
<dbReference type="InterPro" id="IPR029016">
    <property type="entry name" value="GAF-like_dom_sf"/>
</dbReference>
<organism evidence="6 7">
    <name type="scientific">Metabacillus arenae</name>
    <dbReference type="NCBI Taxonomy" id="2771434"/>
    <lineage>
        <taxon>Bacteria</taxon>
        <taxon>Bacillati</taxon>
        <taxon>Bacillota</taxon>
        <taxon>Bacilli</taxon>
        <taxon>Bacillales</taxon>
        <taxon>Bacillaceae</taxon>
        <taxon>Metabacillus</taxon>
    </lineage>
</organism>
<sequence length="257" mass="28602">MSETNKPISRIAAVDNAIDLLLLLSNKSERSIRELGEQLNVTKSTLHRTLQTLENRGFVKQDPISKKYSLGYKILELSVKLKSQNELRNLAFEDMEELRNVIGDTVQLAILDGEQILIIETVEGTKELRIFSKAGQTLPLTYGNFGKVFLAHVDVSKVKEYMKEQPLKKYGSKSIVDEETYLKELENVKKSGISVSIDDPIDGAVSMAVPIFDKTGVVIASLSIVGAKTPHLVENRTSVEQLVKNTGSRITEKVNRS</sequence>
<gene>
    <name evidence="6" type="ORF">IC621_23400</name>
</gene>
<dbReference type="Pfam" id="PF01614">
    <property type="entry name" value="IclR_C"/>
    <property type="match status" value="1"/>
</dbReference>
<dbReference type="GO" id="GO:0003700">
    <property type="term" value="F:DNA-binding transcription factor activity"/>
    <property type="evidence" value="ECO:0007669"/>
    <property type="project" value="TreeGrafter"/>
</dbReference>
<dbReference type="InterPro" id="IPR050707">
    <property type="entry name" value="HTH_MetabolicPath_Reg"/>
</dbReference>
<evidence type="ECO:0000256" key="3">
    <source>
        <dbReference type="ARBA" id="ARBA00023163"/>
    </source>
</evidence>
<dbReference type="PROSITE" id="PS51077">
    <property type="entry name" value="HTH_ICLR"/>
    <property type="match status" value="1"/>
</dbReference>
<keyword evidence="1" id="KW-0805">Transcription regulation</keyword>
<dbReference type="InterPro" id="IPR014757">
    <property type="entry name" value="Tscrpt_reg_IclR_C"/>
</dbReference>
<evidence type="ECO:0000259" key="4">
    <source>
        <dbReference type="PROSITE" id="PS51077"/>
    </source>
</evidence>
<feature type="domain" description="IclR-ED" evidence="5">
    <location>
        <begin position="73"/>
        <end position="256"/>
    </location>
</feature>
<dbReference type="AlphaFoldDB" id="A0A926RZI1"/>
<dbReference type="SUPFAM" id="SSF46785">
    <property type="entry name" value="Winged helix' DNA-binding domain"/>
    <property type="match status" value="1"/>
</dbReference>
<dbReference type="SUPFAM" id="SSF55781">
    <property type="entry name" value="GAF domain-like"/>
    <property type="match status" value="1"/>
</dbReference>
<accession>A0A926RZI1</accession>
<evidence type="ECO:0000259" key="5">
    <source>
        <dbReference type="PROSITE" id="PS51078"/>
    </source>
</evidence>
<proteinExistence type="predicted"/>
<keyword evidence="2" id="KW-0238">DNA-binding</keyword>
<dbReference type="InterPro" id="IPR036390">
    <property type="entry name" value="WH_DNA-bd_sf"/>
</dbReference>
<evidence type="ECO:0000313" key="6">
    <source>
        <dbReference type="EMBL" id="MBD1383146.1"/>
    </source>
</evidence>
<evidence type="ECO:0000313" key="7">
    <source>
        <dbReference type="Proteomes" id="UP000626844"/>
    </source>
</evidence>
<keyword evidence="3" id="KW-0804">Transcription</keyword>
<dbReference type="GO" id="GO:0003677">
    <property type="term" value="F:DNA binding"/>
    <property type="evidence" value="ECO:0007669"/>
    <property type="project" value="UniProtKB-KW"/>
</dbReference>
<dbReference type="RefSeq" id="WP_191162024.1">
    <property type="nucleotide sequence ID" value="NZ_JACXAI010000045.1"/>
</dbReference>
<dbReference type="PANTHER" id="PTHR30136">
    <property type="entry name" value="HELIX-TURN-HELIX TRANSCRIPTIONAL REGULATOR, ICLR FAMILY"/>
    <property type="match status" value="1"/>
</dbReference>
<dbReference type="Gene3D" id="1.10.10.10">
    <property type="entry name" value="Winged helix-like DNA-binding domain superfamily/Winged helix DNA-binding domain"/>
    <property type="match status" value="1"/>
</dbReference>
<dbReference type="SMART" id="SM00346">
    <property type="entry name" value="HTH_ICLR"/>
    <property type="match status" value="1"/>
</dbReference>
<protein>
    <submittedName>
        <fullName evidence="6">IclR family transcriptional regulator</fullName>
    </submittedName>
</protein>
<dbReference type="GO" id="GO:0045892">
    <property type="term" value="P:negative regulation of DNA-templated transcription"/>
    <property type="evidence" value="ECO:0007669"/>
    <property type="project" value="UniProtKB-ARBA"/>
</dbReference>